<organism evidence="5 6">
    <name type="scientific">Riccia fluitans</name>
    <dbReference type="NCBI Taxonomy" id="41844"/>
    <lineage>
        <taxon>Eukaryota</taxon>
        <taxon>Viridiplantae</taxon>
        <taxon>Streptophyta</taxon>
        <taxon>Embryophyta</taxon>
        <taxon>Marchantiophyta</taxon>
        <taxon>Marchantiopsida</taxon>
        <taxon>Marchantiidae</taxon>
        <taxon>Marchantiales</taxon>
        <taxon>Ricciaceae</taxon>
        <taxon>Riccia</taxon>
    </lineage>
</organism>
<dbReference type="PANTHER" id="PTHR31174">
    <property type="entry name" value="SEED MATURATION FAMILY PROTEIN"/>
    <property type="match status" value="1"/>
</dbReference>
<evidence type="ECO:0000256" key="2">
    <source>
        <dbReference type="ARBA" id="ARBA00022737"/>
    </source>
</evidence>
<sequence length="486" mass="49895">MSHEQLQRPVTYGDVFPATQFQGQVLADQPITMEDASLMQSAEAMTFGKTQKGGAASVMQAAASKNVDQGLVERKAHSLLAEFGMTVAQTALPGAVMDVSYVAGSPVAATAHPTPTDPAIAALDAVTIGEALEAAAVGAGDRPMDENDASAILSAEAHATGMSRPIKGGVGSVAQSAAELNQRVVNPNEKTTLADVLTDATVALPADKVVTREDAEKIIQAELRHKPPSEGIAEGGVGAAIAAAAELNERIGLIQPPPGAVGAPGQNVIQSHEHPELLHSENKYVHEDVVEVGKFYPVDNSAMGTNQTPAAGKSEEASATPPATPQSPIVDPATIPSARDQPSADELMAPLTSSADDQGTNTGGSDYGAAPVSAVQQTTMPTSAHDQPSASLTSSASHHDQAANPLAGDQLYTDELMTPLIPSAGDEASVPRASDQPSADDLMTPLYSSDPATAPKARKQPSTDEVTTPVLPSPRDHPSADELTLI</sequence>
<proteinExistence type="inferred from homology"/>
<gene>
    <name evidence="5" type="ORF">R1flu_024137</name>
</gene>
<dbReference type="InterPro" id="IPR042971">
    <property type="entry name" value="LEA_SMP"/>
</dbReference>
<feature type="region of interest" description="Disordered" evidence="3">
    <location>
        <begin position="299"/>
        <end position="341"/>
    </location>
</feature>
<keyword evidence="6" id="KW-1185">Reference proteome</keyword>
<dbReference type="AlphaFoldDB" id="A0ABD1XUH0"/>
<name>A0ABD1XUH0_9MARC</name>
<feature type="region of interest" description="Disordered" evidence="3">
    <location>
        <begin position="378"/>
        <end position="402"/>
    </location>
</feature>
<accession>A0ABD1XUH0</accession>
<evidence type="ECO:0000313" key="6">
    <source>
        <dbReference type="Proteomes" id="UP001605036"/>
    </source>
</evidence>
<feature type="region of interest" description="Disordered" evidence="3">
    <location>
        <begin position="422"/>
        <end position="486"/>
    </location>
</feature>
<feature type="domain" description="SMP" evidence="4">
    <location>
        <begin position="126"/>
        <end position="183"/>
    </location>
</feature>
<evidence type="ECO:0000259" key="4">
    <source>
        <dbReference type="Pfam" id="PF04927"/>
    </source>
</evidence>
<feature type="domain" description="SMP" evidence="4">
    <location>
        <begin position="10"/>
        <end position="67"/>
    </location>
</feature>
<protein>
    <recommendedName>
        <fullName evidence="4">SMP domain-containing protein</fullName>
    </recommendedName>
</protein>
<comment type="caution">
    <text evidence="5">The sequence shown here is derived from an EMBL/GenBank/DDBJ whole genome shotgun (WGS) entry which is preliminary data.</text>
</comment>
<evidence type="ECO:0000256" key="3">
    <source>
        <dbReference type="SAM" id="MobiDB-lite"/>
    </source>
</evidence>
<evidence type="ECO:0000313" key="5">
    <source>
        <dbReference type="EMBL" id="KAL2612445.1"/>
    </source>
</evidence>
<dbReference type="EMBL" id="JBHFFA010000007">
    <property type="protein sequence ID" value="KAL2612445.1"/>
    <property type="molecule type" value="Genomic_DNA"/>
</dbReference>
<feature type="domain" description="SMP" evidence="4">
    <location>
        <begin position="191"/>
        <end position="250"/>
    </location>
</feature>
<dbReference type="PANTHER" id="PTHR31174:SF7">
    <property type="entry name" value="LATE EMBRYOGENESIS ABUNDANT PROTEIN 31-RELATED"/>
    <property type="match status" value="1"/>
</dbReference>
<feature type="compositionally biased region" description="Polar residues" evidence="3">
    <location>
        <begin position="378"/>
        <end position="396"/>
    </location>
</feature>
<dbReference type="InterPro" id="IPR007011">
    <property type="entry name" value="LEA_SMP_dom"/>
</dbReference>
<dbReference type="Pfam" id="PF04927">
    <property type="entry name" value="SMP"/>
    <property type="match status" value="3"/>
</dbReference>
<evidence type="ECO:0000256" key="1">
    <source>
        <dbReference type="ARBA" id="ARBA00010733"/>
    </source>
</evidence>
<reference evidence="5 6" key="1">
    <citation type="submission" date="2024-09" db="EMBL/GenBank/DDBJ databases">
        <title>Chromosome-scale assembly of Riccia fluitans.</title>
        <authorList>
            <person name="Paukszto L."/>
            <person name="Sawicki J."/>
            <person name="Karawczyk K."/>
            <person name="Piernik-Szablinska J."/>
            <person name="Szczecinska M."/>
            <person name="Mazdziarz M."/>
        </authorList>
    </citation>
    <scope>NUCLEOTIDE SEQUENCE [LARGE SCALE GENOMIC DNA]</scope>
    <source>
        <strain evidence="5">Rf_01</strain>
        <tissue evidence="5">Aerial parts of the thallus</tissue>
    </source>
</reference>
<keyword evidence="2" id="KW-0677">Repeat</keyword>
<comment type="similarity">
    <text evidence="1">Belongs to the LEA type SMP family.</text>
</comment>
<dbReference type="Proteomes" id="UP001605036">
    <property type="component" value="Unassembled WGS sequence"/>
</dbReference>